<feature type="coiled-coil region" evidence="1">
    <location>
        <begin position="183"/>
        <end position="234"/>
    </location>
</feature>
<feature type="domain" description="PRD" evidence="3">
    <location>
        <begin position="337"/>
        <end position="444"/>
    </location>
</feature>
<feature type="transmembrane region" description="Helical" evidence="2">
    <location>
        <begin position="475"/>
        <end position="491"/>
    </location>
</feature>
<comment type="caution">
    <text evidence="4">The sequence shown here is derived from an EMBL/GenBank/DDBJ whole genome shotgun (WGS) entry which is preliminary data.</text>
</comment>
<keyword evidence="2" id="KW-0472">Membrane</keyword>
<keyword evidence="2" id="KW-0812">Transmembrane</keyword>
<keyword evidence="2" id="KW-1133">Transmembrane helix</keyword>
<dbReference type="SUPFAM" id="SSF52540">
    <property type="entry name" value="P-loop containing nucleoside triphosphate hydrolases"/>
    <property type="match status" value="1"/>
</dbReference>
<evidence type="ECO:0000313" key="4">
    <source>
        <dbReference type="EMBL" id="MBL4955099.1"/>
    </source>
</evidence>
<reference evidence="4 5" key="1">
    <citation type="submission" date="2021-01" db="EMBL/GenBank/DDBJ databases">
        <title>Genome public.</title>
        <authorList>
            <person name="Liu C."/>
            <person name="Sun Q."/>
        </authorList>
    </citation>
    <scope>NUCLEOTIDE SEQUENCE [LARGE SCALE GENOMIC DNA]</scope>
    <source>
        <strain evidence="4 5">YIM B02564</strain>
    </source>
</reference>
<feature type="coiled-coil region" evidence="1">
    <location>
        <begin position="685"/>
        <end position="760"/>
    </location>
</feature>
<evidence type="ECO:0000313" key="5">
    <source>
        <dbReference type="Proteomes" id="UP000623967"/>
    </source>
</evidence>
<dbReference type="InterPro" id="IPR038734">
    <property type="entry name" value="YhaN_AAA"/>
</dbReference>
<evidence type="ECO:0000259" key="3">
    <source>
        <dbReference type="PROSITE" id="PS51372"/>
    </source>
</evidence>
<dbReference type="RefSeq" id="WP_202656360.1">
    <property type="nucleotide sequence ID" value="NZ_JAESWB010000380.1"/>
</dbReference>
<dbReference type="Gene3D" id="3.40.50.300">
    <property type="entry name" value="P-loop containing nucleotide triphosphate hydrolases"/>
    <property type="match status" value="2"/>
</dbReference>
<protein>
    <submittedName>
        <fullName evidence="4">AAA family ATPase</fullName>
    </submittedName>
</protein>
<keyword evidence="5" id="KW-1185">Reference proteome</keyword>
<dbReference type="PANTHER" id="PTHR41259">
    <property type="entry name" value="DOUBLE-STRAND BREAK REPAIR RAD50 ATPASE, PUTATIVE-RELATED"/>
    <property type="match status" value="1"/>
</dbReference>
<gene>
    <name evidence="4" type="ORF">JK635_23355</name>
</gene>
<dbReference type="Pfam" id="PF13514">
    <property type="entry name" value="AAA_27"/>
    <property type="match status" value="1"/>
</dbReference>
<evidence type="ECO:0000256" key="2">
    <source>
        <dbReference type="SAM" id="Phobius"/>
    </source>
</evidence>
<feature type="transmembrane region" description="Helical" evidence="2">
    <location>
        <begin position="497"/>
        <end position="513"/>
    </location>
</feature>
<name>A0ABS1TVN6_9BACI</name>
<dbReference type="PANTHER" id="PTHR41259:SF1">
    <property type="entry name" value="DOUBLE-STRAND BREAK REPAIR RAD50 ATPASE, PUTATIVE-RELATED"/>
    <property type="match status" value="1"/>
</dbReference>
<accession>A0ABS1TVN6</accession>
<feature type="coiled-coil region" evidence="1">
    <location>
        <begin position="329"/>
        <end position="467"/>
    </location>
</feature>
<keyword evidence="1" id="KW-0175">Coiled coil</keyword>
<proteinExistence type="predicted"/>
<dbReference type="PROSITE" id="PS51372">
    <property type="entry name" value="PRD_2"/>
    <property type="match status" value="1"/>
</dbReference>
<dbReference type="InterPro" id="IPR011608">
    <property type="entry name" value="PRD"/>
</dbReference>
<dbReference type="InterPro" id="IPR027417">
    <property type="entry name" value="P-loop_NTPase"/>
</dbReference>
<dbReference type="Proteomes" id="UP000623967">
    <property type="component" value="Unassembled WGS sequence"/>
</dbReference>
<evidence type="ECO:0000256" key="1">
    <source>
        <dbReference type="SAM" id="Coils"/>
    </source>
</evidence>
<dbReference type="EMBL" id="JAESWB010000380">
    <property type="protein sequence ID" value="MBL4955099.1"/>
    <property type="molecule type" value="Genomic_DNA"/>
</dbReference>
<organism evidence="4 5">
    <name type="scientific">Neobacillus paridis</name>
    <dbReference type="NCBI Taxonomy" id="2803862"/>
    <lineage>
        <taxon>Bacteria</taxon>
        <taxon>Bacillati</taxon>
        <taxon>Bacillota</taxon>
        <taxon>Bacilli</taxon>
        <taxon>Bacillales</taxon>
        <taxon>Bacillaceae</taxon>
        <taxon>Neobacillus</taxon>
    </lineage>
</organism>
<sequence>MKIIALHIYGYGQLADVKIDNLAEFQVFFGENEAGKSTIMAFIHGILFGFPTKQQAELRYEPKHHTKYGGNIRIFHDEMGYASIERVKGKAAGDVKVVLDNGTIGGEELLKELLGNLDKNLFQAVFSFNLHGLQNIHQMKGEDIGKFLFSAGTLGTDQLAKTEIWLQKELDSRFKPSGKKPVLNEKLQALHELKSELNKAAAKNKEYEELVTIRENLEQEIKQVNGILGDLQHKKEKLNEWIRIEAIVKQEKKVMKELEDLGEMQSFPARGIERLEKLTELLPPYRAQLSSLQERMKQIRHELETIDPNDSFLEAEPELLSLIDQVPIYEQLKLEKQQCETKFRELEDKLLEIRDKLHFSLSEEEIVKMNTNIHMKQQVELVAQKTKKLIEVKEELENQYQEEKEALEDLEQKIQQLENLCLPKQERILLEEQLAEGKDKQSIENELKHTREKMEFYQIAIEQQKKAAGRQKQQYILFAVILLGLTMYGVYTKQWLLTVLGVVAMVVMAVFLVQSSKSAKERNVDQQLKVLQEKEQQLIERLKAAKYFDFQKIEEQLLRDQERQEQLKLLGFQLEQQQEQFEKVIAKFEEWELQSSLNKNQLRDLSKELNIPEKMAKDFLLEAFQLIEQLKSIVREKQHLLKRLDEITRQQARIEAGLNSFVQRYLPEKGTSLQQSAYLLRNKLKEEHEKQIKRREKQAKLSELEAEWQQKNQEHEHLQMEYNRLITSANVETVQQFYELGEKSEKQMKLQERLVSLQEQLKYSILSEREREEFLQLQLDRASLSEYNQETQRLRAELKALHEEQAATNYEIQVLEEGGVYSDLLHQFKQRKYEFNQDVKDWAVLAIAQDILMKTIDTYKNVHLPKMLTKAQEFLAFLTNDRYLQIYLNPSGSGFLVESKDGTIFEANELSQATTEQLYVSIRLALVTTLYENYKLPLIIDDSFVNFDAGRTQKVMELLRRLNGNQILFFTCHAHLLPLFSKENILSLEKGTVQIMS</sequence>